<comment type="caution">
    <text evidence="1">The sequence shown here is derived from an EMBL/GenBank/DDBJ whole genome shotgun (WGS) entry which is preliminary data.</text>
</comment>
<organism evidence="1 2">
    <name type="scientific">Hwanghaeella grinnelliae</name>
    <dbReference type="NCBI Taxonomy" id="2500179"/>
    <lineage>
        <taxon>Bacteria</taxon>
        <taxon>Pseudomonadati</taxon>
        <taxon>Pseudomonadota</taxon>
        <taxon>Alphaproteobacteria</taxon>
        <taxon>Rhodospirillales</taxon>
        <taxon>Rhodospirillaceae</taxon>
        <taxon>Hwanghaeella</taxon>
    </lineage>
</organism>
<dbReference type="SUPFAM" id="SSF51161">
    <property type="entry name" value="Trimeric LpxA-like enzymes"/>
    <property type="match status" value="1"/>
</dbReference>
<proteinExistence type="predicted"/>
<evidence type="ECO:0000313" key="2">
    <source>
        <dbReference type="Proteomes" id="UP000287447"/>
    </source>
</evidence>
<dbReference type="Pfam" id="PF00132">
    <property type="entry name" value="Hexapep"/>
    <property type="match status" value="2"/>
</dbReference>
<sequence length="169" mass="18179">MPFKGVSPTIGKDVFIAPTAAIIGDVRLGDRSSVWFSCVLRGDDHYIEVGEDTNIQDGTVVHVFEGKFPTLIGKRVTVGHGVMLHGCVLEDDCMVGIGSKVLDGAHVESGAVVAAGAVISPGKRVKSGELWAGVPAKPVREVRDVERGFIDENWRHYHEGLAKVYLSEN</sequence>
<protein>
    <submittedName>
        <fullName evidence="1">Gamma carbonic anhydrase family protein</fullName>
    </submittedName>
</protein>
<dbReference type="AlphaFoldDB" id="A0A3S3UPV4"/>
<dbReference type="OrthoDB" id="9803036at2"/>
<dbReference type="InterPro" id="IPR011004">
    <property type="entry name" value="Trimer_LpxA-like_sf"/>
</dbReference>
<dbReference type="Proteomes" id="UP000287447">
    <property type="component" value="Unassembled WGS sequence"/>
</dbReference>
<dbReference type="InterPro" id="IPR001451">
    <property type="entry name" value="Hexapep"/>
</dbReference>
<name>A0A3S3UPV4_9PROT</name>
<dbReference type="Gene3D" id="2.160.10.10">
    <property type="entry name" value="Hexapeptide repeat proteins"/>
    <property type="match status" value="1"/>
</dbReference>
<evidence type="ECO:0000313" key="1">
    <source>
        <dbReference type="EMBL" id="RVU36981.1"/>
    </source>
</evidence>
<reference evidence="2" key="1">
    <citation type="submission" date="2019-01" db="EMBL/GenBank/DDBJ databases">
        <title>Gri0909 isolated from a small marine red alga.</title>
        <authorList>
            <person name="Kim J."/>
            <person name="Jeong S.E."/>
            <person name="Jeon C.O."/>
        </authorList>
    </citation>
    <scope>NUCLEOTIDE SEQUENCE [LARGE SCALE GENOMIC DNA]</scope>
    <source>
        <strain evidence="2">Gri0909</strain>
    </source>
</reference>
<dbReference type="PANTHER" id="PTHR13061:SF29">
    <property type="entry name" value="GAMMA CARBONIC ANHYDRASE-LIKE 1, MITOCHONDRIAL-RELATED"/>
    <property type="match status" value="1"/>
</dbReference>
<dbReference type="PANTHER" id="PTHR13061">
    <property type="entry name" value="DYNACTIN SUBUNIT P25"/>
    <property type="match status" value="1"/>
</dbReference>
<dbReference type="InterPro" id="IPR047324">
    <property type="entry name" value="LbH_gamma_CA-like"/>
</dbReference>
<accession>A0A3S3UPV4</accession>
<dbReference type="InterPro" id="IPR050484">
    <property type="entry name" value="Transf_Hexapept/Carb_Anhydrase"/>
</dbReference>
<dbReference type="CDD" id="cd04645">
    <property type="entry name" value="LbH_gamma_CA_like"/>
    <property type="match status" value="1"/>
</dbReference>
<keyword evidence="2" id="KW-1185">Reference proteome</keyword>
<dbReference type="EMBL" id="SADE01000002">
    <property type="protein sequence ID" value="RVU36981.1"/>
    <property type="molecule type" value="Genomic_DNA"/>
</dbReference>
<gene>
    <name evidence="1" type="ORF">EOI86_16565</name>
</gene>